<dbReference type="Proteomes" id="UP000260733">
    <property type="component" value="Unassembled WGS sequence"/>
</dbReference>
<dbReference type="InterPro" id="IPR011434">
    <property type="entry name" value="Ltp-like_HTH"/>
</dbReference>
<feature type="compositionally biased region" description="Low complexity" evidence="1">
    <location>
        <begin position="152"/>
        <end position="161"/>
    </location>
</feature>
<feature type="domain" description="Putative host cell surface-exposed lipoprotein Ltp-like HTH region" evidence="2">
    <location>
        <begin position="166"/>
        <end position="212"/>
    </location>
</feature>
<accession>A0A3E2W9K7</accession>
<dbReference type="AlphaFoldDB" id="A0A3E2W9K7"/>
<evidence type="ECO:0000259" key="2">
    <source>
        <dbReference type="Pfam" id="PF07553"/>
    </source>
</evidence>
<proteinExistence type="predicted"/>
<name>A0A3E2W9K7_9FIRM</name>
<evidence type="ECO:0000256" key="1">
    <source>
        <dbReference type="SAM" id="MobiDB-lite"/>
    </source>
</evidence>
<feature type="region of interest" description="Disordered" evidence="1">
    <location>
        <begin position="116"/>
        <end position="161"/>
    </location>
</feature>
<dbReference type="InterPro" id="IPR036388">
    <property type="entry name" value="WH-like_DNA-bd_sf"/>
</dbReference>
<organism evidence="3 4">
    <name type="scientific">Faecalibacterium prausnitzii</name>
    <dbReference type="NCBI Taxonomy" id="853"/>
    <lineage>
        <taxon>Bacteria</taxon>
        <taxon>Bacillati</taxon>
        <taxon>Bacillota</taxon>
        <taxon>Clostridia</taxon>
        <taxon>Eubacteriales</taxon>
        <taxon>Oscillospiraceae</taxon>
        <taxon>Faecalibacterium</taxon>
    </lineage>
</organism>
<evidence type="ECO:0000313" key="4">
    <source>
        <dbReference type="Proteomes" id="UP000260733"/>
    </source>
</evidence>
<dbReference type="EMBL" id="QVFB01000001">
    <property type="protein sequence ID" value="RGC21733.1"/>
    <property type="molecule type" value="Genomic_DNA"/>
</dbReference>
<dbReference type="Pfam" id="PF07553">
    <property type="entry name" value="Lipoprotein_Ltp"/>
    <property type="match status" value="2"/>
</dbReference>
<protein>
    <recommendedName>
        <fullName evidence="2">Putative host cell surface-exposed lipoprotein Ltp-like HTH region domain-containing protein</fullName>
    </recommendedName>
</protein>
<sequence length="264" mass="29091">MTEFSGNDENGLESTILTVAEEIAKSCGFNSPKASWDEIYTLYKFKINIDCSGINGKNLTSLSKSEIAKKYDELVAEYKSIYKGIFVLTFNEIHSSGKWYSVKDGSLLVRSDSERAKAKQEAEQQAKQKEASASSTSNGTKKAEWTTGGSGSSSTKKSAGKSLNQEYQNALTKGLSYARNLHMSKKGVYDQLTSSYGEGFPADAAQYAIDNMTGVDWNANALEKAKQYYYNMSMSKSAVYDQLTSEYGEQFTASQAQYAIDHLN</sequence>
<gene>
    <name evidence="3" type="ORF">DW855_01100</name>
</gene>
<dbReference type="Gene3D" id="1.10.10.10">
    <property type="entry name" value="Winged helix-like DNA-binding domain superfamily/Winged helix DNA-binding domain"/>
    <property type="match status" value="2"/>
</dbReference>
<feature type="compositionally biased region" description="Basic and acidic residues" evidence="1">
    <location>
        <begin position="116"/>
        <end position="130"/>
    </location>
</feature>
<comment type="caution">
    <text evidence="3">The sequence shown here is derived from an EMBL/GenBank/DDBJ whole genome shotgun (WGS) entry which is preliminary data.</text>
</comment>
<feature type="domain" description="Putative host cell surface-exposed lipoprotein Ltp-like HTH region" evidence="2">
    <location>
        <begin position="216"/>
        <end position="263"/>
    </location>
</feature>
<reference evidence="3 4" key="1">
    <citation type="submission" date="2018-08" db="EMBL/GenBank/DDBJ databases">
        <title>A genome reference for cultivated species of the human gut microbiota.</title>
        <authorList>
            <person name="Zou Y."/>
            <person name="Xue W."/>
            <person name="Luo G."/>
        </authorList>
    </citation>
    <scope>NUCLEOTIDE SEQUENCE [LARGE SCALE GENOMIC DNA]</scope>
    <source>
        <strain evidence="3 4">AM37-13AC</strain>
    </source>
</reference>
<evidence type="ECO:0000313" key="3">
    <source>
        <dbReference type="EMBL" id="RGC21733.1"/>
    </source>
</evidence>